<dbReference type="GO" id="GO:0003735">
    <property type="term" value="F:structural constituent of ribosome"/>
    <property type="evidence" value="ECO:0007669"/>
    <property type="project" value="InterPro"/>
</dbReference>
<evidence type="ECO:0000256" key="5">
    <source>
        <dbReference type="ARBA" id="ARBA00023274"/>
    </source>
</evidence>
<evidence type="ECO:0000313" key="9">
    <source>
        <dbReference type="Proteomes" id="UP000322726"/>
    </source>
</evidence>
<comment type="similarity">
    <text evidence="1 7">Belongs to the bacterial ribosomal protein bL9 family.</text>
</comment>
<gene>
    <name evidence="7 8" type="primary">rplI</name>
    <name evidence="8" type="ORF">APAC_1240</name>
</gene>
<protein>
    <recommendedName>
        <fullName evidence="6 7">Large ribosomal subunit protein bL9</fullName>
    </recommendedName>
</protein>
<dbReference type="GO" id="GO:1990904">
    <property type="term" value="C:ribonucleoprotein complex"/>
    <property type="evidence" value="ECO:0007669"/>
    <property type="project" value="UniProtKB-KW"/>
</dbReference>
<keyword evidence="5 7" id="KW-0687">Ribonucleoprotein</keyword>
<keyword evidence="9" id="KW-1185">Reference proteome</keyword>
<evidence type="ECO:0000256" key="3">
    <source>
        <dbReference type="ARBA" id="ARBA00022884"/>
    </source>
</evidence>
<evidence type="ECO:0000256" key="2">
    <source>
        <dbReference type="ARBA" id="ARBA00022730"/>
    </source>
</evidence>
<accession>A0A5C2H7P9</accession>
<dbReference type="OrthoDB" id="9788336at2"/>
<organism evidence="8 9">
    <name type="scientific">Malaciobacter pacificus</name>
    <dbReference type="NCBI Taxonomy" id="1080223"/>
    <lineage>
        <taxon>Bacteria</taxon>
        <taxon>Pseudomonadati</taxon>
        <taxon>Campylobacterota</taxon>
        <taxon>Epsilonproteobacteria</taxon>
        <taxon>Campylobacterales</taxon>
        <taxon>Arcobacteraceae</taxon>
        <taxon>Malaciobacter</taxon>
    </lineage>
</organism>
<dbReference type="InterPro" id="IPR020594">
    <property type="entry name" value="Ribosomal_bL9_bac/chp"/>
</dbReference>
<reference evidence="8 9" key="3">
    <citation type="submission" date="2019-09" db="EMBL/GenBank/DDBJ databases">
        <title>Taxonomic note: a critical rebuttal of the proposed division of the genus Arcobacter into six genera, emended descriptions of Arcobacter anaerophilus and the genus Arcobacter, and an assessment of genus-level boundaries for Epsilonproteobacteria using in silico genomic comparator tools.</title>
        <authorList>
            <person name="On S.L.W."/>
            <person name="Miller W.G."/>
            <person name="Biggs P."/>
            <person name="Cornelius A."/>
            <person name="Vandamme P."/>
        </authorList>
    </citation>
    <scope>NUCLEOTIDE SEQUENCE [LARGE SCALE GENOMIC DNA]</scope>
    <source>
        <strain evidence="8 9">LMG 26638</strain>
    </source>
</reference>
<evidence type="ECO:0000256" key="1">
    <source>
        <dbReference type="ARBA" id="ARBA00010605"/>
    </source>
</evidence>
<dbReference type="Pfam" id="PF03948">
    <property type="entry name" value="Ribosomal_L9_C"/>
    <property type="match status" value="1"/>
</dbReference>
<evidence type="ECO:0000313" key="8">
    <source>
        <dbReference type="EMBL" id="QEP34359.1"/>
    </source>
</evidence>
<dbReference type="AlphaFoldDB" id="A0A5C2H7P9"/>
<dbReference type="Proteomes" id="UP000322726">
    <property type="component" value="Chromosome"/>
</dbReference>
<dbReference type="HAMAP" id="MF_00503">
    <property type="entry name" value="Ribosomal_bL9"/>
    <property type="match status" value="1"/>
</dbReference>
<dbReference type="InterPro" id="IPR020070">
    <property type="entry name" value="Ribosomal_bL9_N"/>
</dbReference>
<dbReference type="GO" id="GO:0019843">
    <property type="term" value="F:rRNA binding"/>
    <property type="evidence" value="ECO:0007669"/>
    <property type="project" value="UniProtKB-UniRule"/>
</dbReference>
<keyword evidence="4 7" id="KW-0689">Ribosomal protein</keyword>
<dbReference type="RefSeq" id="WP_130233298.1">
    <property type="nucleotide sequence ID" value="NZ_BMEF01000008.1"/>
</dbReference>
<dbReference type="NCBIfam" id="TIGR00158">
    <property type="entry name" value="L9"/>
    <property type="match status" value="1"/>
</dbReference>
<dbReference type="SUPFAM" id="SSF55658">
    <property type="entry name" value="L9 N-domain-like"/>
    <property type="match status" value="1"/>
</dbReference>
<dbReference type="PROSITE" id="PS00651">
    <property type="entry name" value="RIBOSOMAL_L9"/>
    <property type="match status" value="1"/>
</dbReference>
<sequence length="149" mass="16180">MKVLLIKDVKSLGKAGEIKEVKDGYGKNFLVGKGFALHATDEVIAEYEAKQAELKKIEAEEIAAAKELAEKLNTTKLTIKHKIGANGHLIGSVTNKEISESLNEEFGIDIDKKNISLKNKIKSAGIFEVDCKLGHGIHADLKVDVIGVE</sequence>
<dbReference type="KEGG" id="apai:APAC_1240"/>
<dbReference type="Pfam" id="PF01281">
    <property type="entry name" value="Ribosomal_L9_N"/>
    <property type="match status" value="1"/>
</dbReference>
<dbReference type="EMBL" id="CP035928">
    <property type="protein sequence ID" value="QEP34359.1"/>
    <property type="molecule type" value="Genomic_DNA"/>
</dbReference>
<dbReference type="InterPro" id="IPR000244">
    <property type="entry name" value="Ribosomal_bL9"/>
</dbReference>
<dbReference type="InterPro" id="IPR020069">
    <property type="entry name" value="Ribosomal_bL9_C"/>
</dbReference>
<dbReference type="Gene3D" id="3.40.5.10">
    <property type="entry name" value="Ribosomal protein L9, N-terminal domain"/>
    <property type="match status" value="1"/>
</dbReference>
<evidence type="ECO:0000256" key="7">
    <source>
        <dbReference type="HAMAP-Rule" id="MF_00503"/>
    </source>
</evidence>
<name>A0A5C2H7P9_9BACT</name>
<reference evidence="8 9" key="2">
    <citation type="submission" date="2019-09" db="EMBL/GenBank/DDBJ databases">
        <title>Complete genome sequencing of four Arcobacter species reveals a diverse suite of mobile elements.</title>
        <authorList>
            <person name="Miller W.G."/>
            <person name="Yee E."/>
            <person name="Bono J.L."/>
        </authorList>
    </citation>
    <scope>NUCLEOTIDE SEQUENCE [LARGE SCALE GENOMIC DNA]</scope>
    <source>
        <strain evidence="8 9">LMG 26638</strain>
    </source>
</reference>
<evidence type="ECO:0000256" key="6">
    <source>
        <dbReference type="ARBA" id="ARBA00035292"/>
    </source>
</evidence>
<proteinExistence type="inferred from homology"/>
<evidence type="ECO:0000256" key="4">
    <source>
        <dbReference type="ARBA" id="ARBA00022980"/>
    </source>
</evidence>
<dbReference type="InterPro" id="IPR036935">
    <property type="entry name" value="Ribosomal_bL9_N_sf"/>
</dbReference>
<dbReference type="InterPro" id="IPR036791">
    <property type="entry name" value="Ribosomal_bL9_C_sf"/>
</dbReference>
<reference evidence="9" key="1">
    <citation type="submission" date="2019-09" db="EMBL/GenBank/DDBJ databases">
        <title>Complete genome sequencing of four Arcobacter species reveals a diverse suite of mobile elements.</title>
        <authorList>
            <person name="On S.L.W."/>
            <person name="Miller W.G."/>
            <person name="Biggs P."/>
            <person name="Cornelius A."/>
            <person name="Vandamme P."/>
        </authorList>
    </citation>
    <scope>NUCLEOTIDE SEQUENCE [LARGE SCALE GENOMIC DNA]</scope>
    <source>
        <strain evidence="9">LMG 26638</strain>
    </source>
</reference>
<dbReference type="PANTHER" id="PTHR21368">
    <property type="entry name" value="50S RIBOSOMAL PROTEIN L9"/>
    <property type="match status" value="1"/>
</dbReference>
<comment type="function">
    <text evidence="7">Binds to the 23S rRNA.</text>
</comment>
<dbReference type="SUPFAM" id="SSF55653">
    <property type="entry name" value="Ribosomal protein L9 C-domain"/>
    <property type="match status" value="1"/>
</dbReference>
<dbReference type="InterPro" id="IPR009027">
    <property type="entry name" value="Ribosomal_bL9/RNase_H1_N"/>
</dbReference>
<dbReference type="Gene3D" id="3.10.430.100">
    <property type="entry name" value="Ribosomal protein L9, C-terminal domain"/>
    <property type="match status" value="1"/>
</dbReference>
<keyword evidence="3 7" id="KW-0694">RNA-binding</keyword>
<dbReference type="GO" id="GO:0006412">
    <property type="term" value="P:translation"/>
    <property type="evidence" value="ECO:0007669"/>
    <property type="project" value="UniProtKB-UniRule"/>
</dbReference>
<keyword evidence="2 7" id="KW-0699">rRNA-binding</keyword>
<dbReference type="GO" id="GO:0005840">
    <property type="term" value="C:ribosome"/>
    <property type="evidence" value="ECO:0007669"/>
    <property type="project" value="UniProtKB-KW"/>
</dbReference>